<evidence type="ECO:0000313" key="2">
    <source>
        <dbReference type="Proteomes" id="UP000434052"/>
    </source>
</evidence>
<comment type="caution">
    <text evidence="1">The sequence shown here is derived from an EMBL/GenBank/DDBJ whole genome shotgun (WGS) entry which is preliminary data.</text>
</comment>
<dbReference type="AlphaFoldDB" id="A0A6P1ZJ86"/>
<gene>
    <name evidence="1" type="ORF">DQK91_03015</name>
</gene>
<name>A0A6P1ZJ86_9BACT</name>
<dbReference type="Proteomes" id="UP000434052">
    <property type="component" value="Unassembled WGS sequence"/>
</dbReference>
<dbReference type="EMBL" id="QMIF01000002">
    <property type="protein sequence ID" value="TVM35653.1"/>
    <property type="molecule type" value="Genomic_DNA"/>
</dbReference>
<proteinExistence type="predicted"/>
<sequence length="74" mass="8697">MSKTYHTLTLMQRLALENAIQSQRENRKFLDRHYHHMTIESLVRHGLLRWTPLYGGSYQATEAAVKIIQLESTI</sequence>
<organism evidence="1 2">
    <name type="scientific">Oceanidesulfovibrio marinus</name>
    <dbReference type="NCBI Taxonomy" id="370038"/>
    <lineage>
        <taxon>Bacteria</taxon>
        <taxon>Pseudomonadati</taxon>
        <taxon>Thermodesulfobacteriota</taxon>
        <taxon>Desulfovibrionia</taxon>
        <taxon>Desulfovibrionales</taxon>
        <taxon>Desulfovibrionaceae</taxon>
        <taxon>Oceanidesulfovibrio</taxon>
    </lineage>
</organism>
<dbReference type="RefSeq" id="WP_144233983.1">
    <property type="nucleotide sequence ID" value="NZ_QMIF01000002.1"/>
</dbReference>
<reference evidence="1 2" key="1">
    <citation type="submission" date="2018-06" db="EMBL/GenBank/DDBJ databases">
        <title>Complete genome of Desulfovibrio marinus P48SEP.</title>
        <authorList>
            <person name="Crispim J.S."/>
            <person name="Vidigal P.M.P."/>
            <person name="Silva L.C.F."/>
            <person name="Araujo L.C."/>
            <person name="Laguardia C.N."/>
            <person name="Dias R.S."/>
            <person name="Sousa M.P."/>
            <person name="Paula S.O."/>
            <person name="Silva C."/>
        </authorList>
    </citation>
    <scope>NUCLEOTIDE SEQUENCE [LARGE SCALE GENOMIC DNA]</scope>
    <source>
        <strain evidence="1 2">P48SEP</strain>
    </source>
</reference>
<protein>
    <submittedName>
        <fullName evidence="1">Uncharacterized protein</fullName>
    </submittedName>
</protein>
<evidence type="ECO:0000313" key="1">
    <source>
        <dbReference type="EMBL" id="TVM35653.1"/>
    </source>
</evidence>
<accession>A0A6P1ZJ86</accession>